<dbReference type="Proteomes" id="UP001202674">
    <property type="component" value="Unassembled WGS sequence"/>
</dbReference>
<gene>
    <name evidence="1" type="ORF">AArcSt11_00595</name>
</gene>
<reference evidence="1 2" key="1">
    <citation type="journal article" date="2022" name="Syst. Appl. Microbiol.">
        <title>Natronocalculus amylovorans gen. nov., sp. nov., and Natranaeroarchaeum aerophilus sp. nov., dominant culturable amylolytic natronoarchaea from hypersaline soda lakes in southwestern Siberia.</title>
        <authorList>
            <person name="Sorokin D.Y."/>
            <person name="Elcheninov A.G."/>
            <person name="Khizhniak T.V."/>
            <person name="Koenen M."/>
            <person name="Bale N.J."/>
            <person name="Damste J.S.S."/>
            <person name="Kublanov I.V."/>
        </authorList>
    </citation>
    <scope>NUCLEOTIDE SEQUENCE [LARGE SCALE GENOMIC DNA]</scope>
    <source>
        <strain evidence="1 2">AArc-St1-1</strain>
    </source>
</reference>
<proteinExistence type="predicted"/>
<protein>
    <recommendedName>
        <fullName evidence="3">ParB/Sulfiredoxin domain-containing protein</fullName>
    </recommendedName>
</protein>
<comment type="caution">
    <text evidence="1">The sequence shown here is derived from an EMBL/GenBank/DDBJ whole genome shotgun (WGS) entry which is preliminary data.</text>
</comment>
<dbReference type="EMBL" id="JAKRVY010000001">
    <property type="protein sequence ID" value="MCL9812150.1"/>
    <property type="molecule type" value="Genomic_DNA"/>
</dbReference>
<dbReference type="AlphaFoldDB" id="A0AAE3FN72"/>
<organism evidence="1 2">
    <name type="scientific">Natranaeroarchaeum aerophilus</name>
    <dbReference type="NCBI Taxonomy" id="2917711"/>
    <lineage>
        <taxon>Archaea</taxon>
        <taxon>Methanobacteriati</taxon>
        <taxon>Methanobacteriota</taxon>
        <taxon>Stenosarchaea group</taxon>
        <taxon>Halobacteria</taxon>
        <taxon>Halobacteriales</taxon>
        <taxon>Natronoarchaeaceae</taxon>
        <taxon>Natranaeroarchaeum</taxon>
    </lineage>
</organism>
<evidence type="ECO:0000313" key="2">
    <source>
        <dbReference type="Proteomes" id="UP001202674"/>
    </source>
</evidence>
<accession>A0AAE3FN72</accession>
<keyword evidence="2" id="KW-1185">Reference proteome</keyword>
<evidence type="ECO:0008006" key="3">
    <source>
        <dbReference type="Google" id="ProtNLM"/>
    </source>
</evidence>
<sequence>MRREPISRGKRLRGRIVVAIRHSVATPIRRRIPLSALRQWHRLRRRVRPQRYTDADPLAVLRIAPERIERSLLETAPNRPQWGRVVDGDWDERSEPFDDRRVPRGLEQRFDEGKAWEDTALYDAYVDQLERFGNAWEYTTIADFDRRCQEIEQLYESIQRDGYREQAELQDKGKTVGLRADEINVDIGRDGTIYWRAYGQHRLAIAKLLAVELVPVVVQRRHREWQRVRDRVRERGQVAVVEEYSGHPDLQDIDGVEAV</sequence>
<name>A0AAE3FN72_9EURY</name>
<evidence type="ECO:0000313" key="1">
    <source>
        <dbReference type="EMBL" id="MCL9812150.1"/>
    </source>
</evidence>